<dbReference type="AlphaFoldDB" id="A0AA38LMY6"/>
<organism evidence="1 2">
    <name type="scientific">Taxus chinensis</name>
    <name type="common">Chinese yew</name>
    <name type="synonym">Taxus wallichiana var. chinensis</name>
    <dbReference type="NCBI Taxonomy" id="29808"/>
    <lineage>
        <taxon>Eukaryota</taxon>
        <taxon>Viridiplantae</taxon>
        <taxon>Streptophyta</taxon>
        <taxon>Embryophyta</taxon>
        <taxon>Tracheophyta</taxon>
        <taxon>Spermatophyta</taxon>
        <taxon>Pinopsida</taxon>
        <taxon>Pinidae</taxon>
        <taxon>Conifers II</taxon>
        <taxon>Cupressales</taxon>
        <taxon>Taxaceae</taxon>
        <taxon>Taxus</taxon>
    </lineage>
</organism>
<gene>
    <name evidence="1" type="ORF">KI387_000283</name>
</gene>
<evidence type="ECO:0000313" key="2">
    <source>
        <dbReference type="Proteomes" id="UP000824469"/>
    </source>
</evidence>
<dbReference type="EMBL" id="JAHRHJ020000001">
    <property type="protein sequence ID" value="KAH9328175.1"/>
    <property type="molecule type" value="Genomic_DNA"/>
</dbReference>
<feature type="non-terminal residue" evidence="1">
    <location>
        <position position="1"/>
    </location>
</feature>
<name>A0AA38LMY6_TAXCH</name>
<comment type="caution">
    <text evidence="1">The sequence shown here is derived from an EMBL/GenBank/DDBJ whole genome shotgun (WGS) entry which is preliminary data.</text>
</comment>
<feature type="non-terminal residue" evidence="1">
    <location>
        <position position="75"/>
    </location>
</feature>
<dbReference type="Proteomes" id="UP000824469">
    <property type="component" value="Unassembled WGS sequence"/>
</dbReference>
<sequence>VEIHSVEVCEDVVKSIFTWGWTRLDIGKTPNVAIGLGLDADEGWDDGEADEEEANMTSLDATNLVSLNILGFIIE</sequence>
<reference evidence="1 2" key="1">
    <citation type="journal article" date="2021" name="Nat. Plants">
        <title>The Taxus genome provides insights into paclitaxel biosynthesis.</title>
        <authorList>
            <person name="Xiong X."/>
            <person name="Gou J."/>
            <person name="Liao Q."/>
            <person name="Li Y."/>
            <person name="Zhou Q."/>
            <person name="Bi G."/>
            <person name="Li C."/>
            <person name="Du R."/>
            <person name="Wang X."/>
            <person name="Sun T."/>
            <person name="Guo L."/>
            <person name="Liang H."/>
            <person name="Lu P."/>
            <person name="Wu Y."/>
            <person name="Zhang Z."/>
            <person name="Ro D.K."/>
            <person name="Shang Y."/>
            <person name="Huang S."/>
            <person name="Yan J."/>
        </authorList>
    </citation>
    <scope>NUCLEOTIDE SEQUENCE [LARGE SCALE GENOMIC DNA]</scope>
    <source>
        <strain evidence="1">Ta-2019</strain>
    </source>
</reference>
<evidence type="ECO:0000313" key="1">
    <source>
        <dbReference type="EMBL" id="KAH9328175.1"/>
    </source>
</evidence>
<accession>A0AA38LMY6</accession>
<keyword evidence="2" id="KW-1185">Reference proteome</keyword>
<proteinExistence type="predicted"/>
<protein>
    <submittedName>
        <fullName evidence="1">Uncharacterized protein</fullName>
    </submittedName>
</protein>